<name>X0YNE3_9ZZZZ</name>
<organism evidence="1">
    <name type="scientific">marine sediment metagenome</name>
    <dbReference type="NCBI Taxonomy" id="412755"/>
    <lineage>
        <taxon>unclassified sequences</taxon>
        <taxon>metagenomes</taxon>
        <taxon>ecological metagenomes</taxon>
    </lineage>
</organism>
<accession>X0YNE3</accession>
<dbReference type="EMBL" id="BARS01058635">
    <property type="protein sequence ID" value="GAG49963.1"/>
    <property type="molecule type" value="Genomic_DNA"/>
</dbReference>
<reference evidence="1" key="1">
    <citation type="journal article" date="2014" name="Front. Microbiol.">
        <title>High frequency of phylogenetically diverse reductive dehalogenase-homologous genes in deep subseafloor sedimentary metagenomes.</title>
        <authorList>
            <person name="Kawai M."/>
            <person name="Futagami T."/>
            <person name="Toyoda A."/>
            <person name="Takaki Y."/>
            <person name="Nishi S."/>
            <person name="Hori S."/>
            <person name="Arai W."/>
            <person name="Tsubouchi T."/>
            <person name="Morono Y."/>
            <person name="Uchiyama I."/>
            <person name="Ito T."/>
            <person name="Fujiyama A."/>
            <person name="Inagaki F."/>
            <person name="Takami H."/>
        </authorList>
    </citation>
    <scope>NUCLEOTIDE SEQUENCE</scope>
    <source>
        <strain evidence="1">Expedition CK06-06</strain>
    </source>
</reference>
<comment type="caution">
    <text evidence="1">The sequence shown here is derived from an EMBL/GenBank/DDBJ whole genome shotgun (WGS) entry which is preliminary data.</text>
</comment>
<feature type="non-terminal residue" evidence="1">
    <location>
        <position position="1"/>
    </location>
</feature>
<gene>
    <name evidence="1" type="ORF">S01H1_85397</name>
</gene>
<protein>
    <submittedName>
        <fullName evidence="1">Uncharacterized protein</fullName>
    </submittedName>
</protein>
<evidence type="ECO:0000313" key="1">
    <source>
        <dbReference type="EMBL" id="GAG49963.1"/>
    </source>
</evidence>
<proteinExistence type="predicted"/>
<feature type="non-terminal residue" evidence="1">
    <location>
        <position position="89"/>
    </location>
</feature>
<dbReference type="AlphaFoldDB" id="X0YNE3"/>
<sequence>GIYTDAMEKAGKKFTSIPRYAEEAANAIGTIFLPTFGQMVDDVTQGFKDIKATAEDETAVKRWQENILLLYQPLRLVFVGTREAIDLAA</sequence>